<organism evidence="1">
    <name type="scientific">uncultured Caudovirales phage</name>
    <dbReference type="NCBI Taxonomy" id="2100421"/>
    <lineage>
        <taxon>Viruses</taxon>
        <taxon>Duplodnaviria</taxon>
        <taxon>Heunggongvirae</taxon>
        <taxon>Uroviricota</taxon>
        <taxon>Caudoviricetes</taxon>
        <taxon>Peduoviridae</taxon>
        <taxon>Maltschvirus</taxon>
        <taxon>Maltschvirus maltsch</taxon>
    </lineage>
</organism>
<protein>
    <submittedName>
        <fullName evidence="1">Uncharacterized protein</fullName>
    </submittedName>
</protein>
<evidence type="ECO:0000313" key="1">
    <source>
        <dbReference type="EMBL" id="CAB4151330.1"/>
    </source>
</evidence>
<dbReference type="EMBL" id="LR796562">
    <property type="protein sequence ID" value="CAB4151330.1"/>
    <property type="molecule type" value="Genomic_DNA"/>
</dbReference>
<proteinExistence type="predicted"/>
<name>A0A6J5N210_9CAUD</name>
<reference evidence="1" key="1">
    <citation type="submission" date="2020-04" db="EMBL/GenBank/DDBJ databases">
        <authorList>
            <person name="Chiriac C."/>
            <person name="Salcher M."/>
            <person name="Ghai R."/>
            <person name="Kavagutti S V."/>
        </authorList>
    </citation>
    <scope>NUCLEOTIDE SEQUENCE</scope>
</reference>
<accession>A0A6J5N210</accession>
<gene>
    <name evidence="1" type="ORF">UFOVP585_12</name>
</gene>
<sequence>MSKVSEGIFKLVREEFHTDRQRLHIRLKKKYGLSDRTLKRIETSHTFLEYRDQLITDKHVGRGELWKPEEKYEESKFSKFSKELRKRFERANRVSTKDR</sequence>